<dbReference type="GO" id="GO:0009055">
    <property type="term" value="F:electron transfer activity"/>
    <property type="evidence" value="ECO:0007669"/>
    <property type="project" value="InterPro"/>
</dbReference>
<dbReference type="Proteomes" id="UP000249782">
    <property type="component" value="Unassembled WGS sequence"/>
</dbReference>
<dbReference type="Pfam" id="PF12682">
    <property type="entry name" value="Flavodoxin_4"/>
    <property type="match status" value="1"/>
</dbReference>
<gene>
    <name evidence="2" type="ORF">DPC56_00560</name>
</gene>
<dbReference type="PANTHER" id="PTHR39201">
    <property type="entry name" value="EXPORTED PROTEIN-RELATED"/>
    <property type="match status" value="1"/>
</dbReference>
<reference evidence="2 3" key="1">
    <citation type="submission" date="2018-06" db="EMBL/GenBank/DDBJ databases">
        <title>Draft genome sequence of hyperthermophilic methanogen Methanothermobacter tenebrarum sp. MCM-B 1447.</title>
        <authorList>
            <person name="Pore S.D."/>
            <person name="Dagar S."/>
            <person name="Dhakephalkar P.K."/>
        </authorList>
    </citation>
    <scope>NUCLEOTIDE SEQUENCE [LARGE SCALE GENOMIC DNA]</scope>
    <source>
        <strain evidence="2 3">MCM B 1447</strain>
    </source>
</reference>
<dbReference type="AlphaFoldDB" id="A0A328PBM1"/>
<dbReference type="Gene3D" id="3.40.50.360">
    <property type="match status" value="1"/>
</dbReference>
<protein>
    <submittedName>
        <fullName evidence="2">Flavodoxin</fullName>
    </submittedName>
</protein>
<evidence type="ECO:0000259" key="1">
    <source>
        <dbReference type="PROSITE" id="PS50902"/>
    </source>
</evidence>
<dbReference type="SUPFAM" id="SSF52218">
    <property type="entry name" value="Flavoproteins"/>
    <property type="match status" value="1"/>
</dbReference>
<feature type="domain" description="Flavodoxin-like" evidence="1">
    <location>
        <begin position="3"/>
        <end position="158"/>
    </location>
</feature>
<dbReference type="RefSeq" id="WP_112093119.1">
    <property type="nucleotide sequence ID" value="NZ_QLOE01000001.1"/>
</dbReference>
<dbReference type="InterPro" id="IPR001226">
    <property type="entry name" value="Flavodoxin_CS"/>
</dbReference>
<evidence type="ECO:0000313" key="3">
    <source>
        <dbReference type="Proteomes" id="UP000249782"/>
    </source>
</evidence>
<dbReference type="PROSITE" id="PS50902">
    <property type="entry name" value="FLAVODOXIN_LIKE"/>
    <property type="match status" value="1"/>
</dbReference>
<dbReference type="EMBL" id="QLOE01000001">
    <property type="protein sequence ID" value="RAO79809.1"/>
    <property type="molecule type" value="Genomic_DNA"/>
</dbReference>
<sequence length="158" mass="17978">MKTLVVYYSRTGNTQKIAKKIASEIGCDIEEIEDTQNRSGIIGFLRSAYQAIRGKDTKLKPYNKNPQDYDLVIIGTPIWGGRPSVPISTYLKENKGKFKHVAFFCTYGGTGFENTIETMKKITDKEPTATLDIRESEIKNEAYDHKIESFIENIKKED</sequence>
<name>A0A328PBM1_9EURY</name>
<dbReference type="InterPro" id="IPR008254">
    <property type="entry name" value="Flavodoxin/NO_synth"/>
</dbReference>
<organism evidence="2 3">
    <name type="scientific">Methanothermobacter tenebrarum</name>
    <dbReference type="NCBI Taxonomy" id="680118"/>
    <lineage>
        <taxon>Archaea</taxon>
        <taxon>Methanobacteriati</taxon>
        <taxon>Methanobacteriota</taxon>
        <taxon>Methanomada group</taxon>
        <taxon>Methanobacteria</taxon>
        <taxon>Methanobacteriales</taxon>
        <taxon>Methanobacteriaceae</taxon>
        <taxon>Methanothermobacter</taxon>
    </lineage>
</organism>
<comment type="caution">
    <text evidence="2">The sequence shown here is derived from an EMBL/GenBank/DDBJ whole genome shotgun (WGS) entry which is preliminary data.</text>
</comment>
<dbReference type="GO" id="GO:0010181">
    <property type="term" value="F:FMN binding"/>
    <property type="evidence" value="ECO:0007669"/>
    <property type="project" value="InterPro"/>
</dbReference>
<keyword evidence="3" id="KW-1185">Reference proteome</keyword>
<dbReference type="PANTHER" id="PTHR39201:SF1">
    <property type="entry name" value="FLAVODOXIN-LIKE DOMAIN-CONTAINING PROTEIN"/>
    <property type="match status" value="1"/>
</dbReference>
<dbReference type="InterPro" id="IPR029039">
    <property type="entry name" value="Flavoprotein-like_sf"/>
</dbReference>
<dbReference type="PROSITE" id="PS00201">
    <property type="entry name" value="FLAVODOXIN"/>
    <property type="match status" value="1"/>
</dbReference>
<proteinExistence type="predicted"/>
<dbReference type="OrthoDB" id="73155at2157"/>
<accession>A0A328PBM1</accession>
<evidence type="ECO:0000313" key="2">
    <source>
        <dbReference type="EMBL" id="RAO79809.1"/>
    </source>
</evidence>